<evidence type="ECO:0000259" key="4">
    <source>
        <dbReference type="Pfam" id="PF00535"/>
    </source>
</evidence>
<feature type="domain" description="Glycosyltransferase 2-like" evidence="4">
    <location>
        <begin position="6"/>
        <end position="65"/>
    </location>
</feature>
<reference evidence="5 6" key="1">
    <citation type="journal article" date="2018" name="Vet. Microbiol.">
        <title>Characterisation of Staphylococcus felis isolated from cats using whole genome sequencing.</title>
        <authorList>
            <person name="Worthing K."/>
            <person name="Pang S."/>
            <person name="Trott D.J."/>
            <person name="Abraham S."/>
            <person name="Coombs G.W."/>
            <person name="Jordan D."/>
            <person name="McIntyre L."/>
            <person name="Davies M.R."/>
            <person name="Norris J."/>
        </authorList>
    </citation>
    <scope>NUCLEOTIDE SEQUENCE [LARGE SCALE GENOMIC DNA]</scope>
    <source>
        <strain evidence="5 6">F9</strain>
    </source>
</reference>
<sequence>MTHPLTIIIPMYNAADYIESCVASIIHQTSQDFEVIVVNDGSTDESERLLMTSLEHYHKSVRVITL</sequence>
<dbReference type="RefSeq" id="WP_142748276.1">
    <property type="nucleotide sequence ID" value="NZ_QKXQ01000610.1"/>
</dbReference>
<evidence type="ECO:0000313" key="6">
    <source>
        <dbReference type="Proteomes" id="UP000256562"/>
    </source>
</evidence>
<dbReference type="PANTHER" id="PTHR43685:SF2">
    <property type="entry name" value="GLYCOSYLTRANSFERASE 2-LIKE DOMAIN-CONTAINING PROTEIN"/>
    <property type="match status" value="1"/>
</dbReference>
<dbReference type="InterPro" id="IPR001173">
    <property type="entry name" value="Glyco_trans_2-like"/>
</dbReference>
<keyword evidence="5" id="KW-0808">Transferase</keyword>
<dbReference type="GO" id="GO:0019350">
    <property type="term" value="P:teichoic acid biosynthetic process"/>
    <property type="evidence" value="ECO:0007669"/>
    <property type="project" value="UniProtKB-KW"/>
</dbReference>
<name>A0A3E0ILJ4_9STAP</name>
<feature type="non-terminal residue" evidence="5">
    <location>
        <position position="66"/>
    </location>
</feature>
<dbReference type="Proteomes" id="UP000256562">
    <property type="component" value="Unassembled WGS sequence"/>
</dbReference>
<dbReference type="PANTHER" id="PTHR43685">
    <property type="entry name" value="GLYCOSYLTRANSFERASE"/>
    <property type="match status" value="1"/>
</dbReference>
<comment type="caution">
    <text evidence="5">The sequence shown here is derived from an EMBL/GenBank/DDBJ whole genome shotgun (WGS) entry which is preliminary data.</text>
</comment>
<keyword evidence="1" id="KW-0777">Teichoic acid biosynthesis</keyword>
<dbReference type="OrthoDB" id="396512at2"/>
<gene>
    <name evidence="5" type="ORF">DOS83_12400</name>
</gene>
<evidence type="ECO:0000256" key="2">
    <source>
        <dbReference type="ARBA" id="ARBA00040220"/>
    </source>
</evidence>
<dbReference type="GO" id="GO:0016740">
    <property type="term" value="F:transferase activity"/>
    <property type="evidence" value="ECO:0007669"/>
    <property type="project" value="UniProtKB-KW"/>
</dbReference>
<organism evidence="5 6">
    <name type="scientific">Staphylococcus felis</name>
    <dbReference type="NCBI Taxonomy" id="46127"/>
    <lineage>
        <taxon>Bacteria</taxon>
        <taxon>Bacillati</taxon>
        <taxon>Bacillota</taxon>
        <taxon>Bacilli</taxon>
        <taxon>Bacillales</taxon>
        <taxon>Staphylococcaceae</taxon>
        <taxon>Staphylococcus</taxon>
    </lineage>
</organism>
<evidence type="ECO:0000256" key="1">
    <source>
        <dbReference type="ARBA" id="ARBA00022944"/>
    </source>
</evidence>
<protein>
    <recommendedName>
        <fullName evidence="2">Putative glycosyltransferase TagX</fullName>
    </recommendedName>
    <alternativeName>
        <fullName evidence="3">Teichoic acid biosynthesis protein X</fullName>
    </alternativeName>
</protein>
<dbReference type="InterPro" id="IPR050834">
    <property type="entry name" value="Glycosyltransf_2"/>
</dbReference>
<dbReference type="SUPFAM" id="SSF53448">
    <property type="entry name" value="Nucleotide-diphospho-sugar transferases"/>
    <property type="match status" value="1"/>
</dbReference>
<dbReference type="Pfam" id="PF00535">
    <property type="entry name" value="Glycos_transf_2"/>
    <property type="match status" value="1"/>
</dbReference>
<evidence type="ECO:0000256" key="3">
    <source>
        <dbReference type="ARBA" id="ARBA00041596"/>
    </source>
</evidence>
<accession>A0A3E0ILJ4</accession>
<dbReference type="EMBL" id="QKXQ01000610">
    <property type="protein sequence ID" value="REH90452.1"/>
    <property type="molecule type" value="Genomic_DNA"/>
</dbReference>
<dbReference type="AlphaFoldDB" id="A0A3E0ILJ4"/>
<evidence type="ECO:0000313" key="5">
    <source>
        <dbReference type="EMBL" id="REH90452.1"/>
    </source>
</evidence>
<dbReference type="InterPro" id="IPR029044">
    <property type="entry name" value="Nucleotide-diphossugar_trans"/>
</dbReference>
<dbReference type="CDD" id="cd00761">
    <property type="entry name" value="Glyco_tranf_GTA_type"/>
    <property type="match status" value="1"/>
</dbReference>
<dbReference type="Gene3D" id="3.90.550.10">
    <property type="entry name" value="Spore Coat Polysaccharide Biosynthesis Protein SpsA, Chain A"/>
    <property type="match status" value="1"/>
</dbReference>
<proteinExistence type="predicted"/>